<reference evidence="2" key="1">
    <citation type="submission" date="2020-02" db="EMBL/GenBank/DDBJ databases">
        <authorList>
            <person name="Meier V. D."/>
        </authorList>
    </citation>
    <scope>NUCLEOTIDE SEQUENCE</scope>
    <source>
        <strain evidence="2">AVDCRST_MAG20</strain>
    </source>
</reference>
<sequence length="108" mass="11831">CSGAPSPVLQRPDHMSRCLSRRQPMRCCTWRTTSTSARRSPADESPLAVAPDVLVLAPGGRCSSAHSPSSRSSKPQERSRPSTRWCERGRPPFPSSQPSSSRRTLLDT</sequence>
<accession>A0A6J4HBW0</accession>
<feature type="region of interest" description="Disordered" evidence="1">
    <location>
        <begin position="30"/>
        <end position="49"/>
    </location>
</feature>
<evidence type="ECO:0000313" key="2">
    <source>
        <dbReference type="EMBL" id="CAA9218041.1"/>
    </source>
</evidence>
<protein>
    <submittedName>
        <fullName evidence="2">Uncharacterized protein</fullName>
    </submittedName>
</protein>
<feature type="compositionally biased region" description="Low complexity" evidence="1">
    <location>
        <begin position="63"/>
        <end position="73"/>
    </location>
</feature>
<dbReference type="AlphaFoldDB" id="A0A6J4HBW0"/>
<feature type="non-terminal residue" evidence="2">
    <location>
        <position position="1"/>
    </location>
</feature>
<feature type="compositionally biased region" description="Basic and acidic residues" evidence="1">
    <location>
        <begin position="74"/>
        <end position="90"/>
    </location>
</feature>
<organism evidence="2">
    <name type="scientific">uncultured Acidimicrobiales bacterium</name>
    <dbReference type="NCBI Taxonomy" id="310071"/>
    <lineage>
        <taxon>Bacteria</taxon>
        <taxon>Bacillati</taxon>
        <taxon>Actinomycetota</taxon>
        <taxon>Acidimicrobiia</taxon>
        <taxon>Acidimicrobiales</taxon>
        <taxon>environmental samples</taxon>
    </lineage>
</organism>
<name>A0A6J4HBW0_9ACTN</name>
<feature type="region of interest" description="Disordered" evidence="1">
    <location>
        <begin position="59"/>
        <end position="108"/>
    </location>
</feature>
<gene>
    <name evidence="2" type="ORF">AVDCRST_MAG20-508</name>
</gene>
<dbReference type="EMBL" id="CADCSY010000024">
    <property type="protein sequence ID" value="CAA9218041.1"/>
    <property type="molecule type" value="Genomic_DNA"/>
</dbReference>
<feature type="non-terminal residue" evidence="2">
    <location>
        <position position="108"/>
    </location>
</feature>
<evidence type="ECO:0000256" key="1">
    <source>
        <dbReference type="SAM" id="MobiDB-lite"/>
    </source>
</evidence>
<feature type="compositionally biased region" description="Low complexity" evidence="1">
    <location>
        <begin position="96"/>
        <end position="108"/>
    </location>
</feature>
<proteinExistence type="predicted"/>